<gene>
    <name evidence="2" type="ORF">H7F53_02560</name>
</gene>
<organism evidence="2 3">
    <name type="scientific">Novosphingobium piscinae</name>
    <dbReference type="NCBI Taxonomy" id="1507448"/>
    <lineage>
        <taxon>Bacteria</taxon>
        <taxon>Pseudomonadati</taxon>
        <taxon>Pseudomonadota</taxon>
        <taxon>Alphaproteobacteria</taxon>
        <taxon>Sphingomonadales</taxon>
        <taxon>Sphingomonadaceae</taxon>
        <taxon>Novosphingobium</taxon>
    </lineage>
</organism>
<comment type="caution">
    <text evidence="2">The sequence shown here is derived from an EMBL/GenBank/DDBJ whole genome shotgun (WGS) entry which is preliminary data.</text>
</comment>
<evidence type="ECO:0000256" key="1">
    <source>
        <dbReference type="SAM" id="SignalP"/>
    </source>
</evidence>
<protein>
    <recommendedName>
        <fullName evidence="4">Outer membrane assembly lipoprotein YfiO</fullName>
    </recommendedName>
</protein>
<keyword evidence="3" id="KW-1185">Reference proteome</keyword>
<feature type="signal peptide" evidence="1">
    <location>
        <begin position="1"/>
        <end position="27"/>
    </location>
</feature>
<proteinExistence type="predicted"/>
<dbReference type="AlphaFoldDB" id="A0A7X1KP53"/>
<evidence type="ECO:0008006" key="4">
    <source>
        <dbReference type="Google" id="ProtNLM"/>
    </source>
</evidence>
<dbReference type="Proteomes" id="UP000551327">
    <property type="component" value="Unassembled WGS sequence"/>
</dbReference>
<evidence type="ECO:0000313" key="2">
    <source>
        <dbReference type="EMBL" id="MBC2668025.1"/>
    </source>
</evidence>
<name>A0A7X1KP53_9SPHN</name>
<dbReference type="EMBL" id="JACLAX010000002">
    <property type="protein sequence ID" value="MBC2668025.1"/>
    <property type="molecule type" value="Genomic_DNA"/>
</dbReference>
<keyword evidence="1" id="KW-0732">Signal</keyword>
<reference evidence="2 3" key="1">
    <citation type="submission" date="2020-08" db="EMBL/GenBank/DDBJ databases">
        <title>The genome sequence of type strain Novosphingobium piscinae KCTC 42194.</title>
        <authorList>
            <person name="Liu Y."/>
        </authorList>
    </citation>
    <scope>NUCLEOTIDE SEQUENCE [LARGE SCALE GENOMIC DNA]</scope>
    <source>
        <strain evidence="2 3">KCTC 42194</strain>
    </source>
</reference>
<sequence>MPRRAKRLIAPLATVLAALLPTGVTRASSDNSCRPSWTLVSAGLGCENRIFLTPGNDTRVNLLLLLRDRLPPAAGPMAYPRQDYPWQDMGHTFFDWDRLQAGYWPDLAVGYGGWTSVCNSLDSGDTDFARAIAANRAVPAVEQAALVGARARLKATCEASKDPVAPWPGAITSPAGQAFLAYLQAAEAFYAGQWATARAGFTALVPENRPGARPADPWLAEVARYMVARTDLNAAMASAFTEWGDFAGPEKVDRSVLLRAREEFAAYLGLHPLGAYADSARGLVRRTVWLEGDTRGLAQVYAAMLGSVAPDSADAARLVQEIDAKLLFAKDAGLAIDGPVLLAVWDLMRMRRYQVDAGEGRAPLDSVLTLLELQSQAPRFAARPDLYQYLQAMHAFTVQEDMRQVLQLVPDDARQPAYTPLAFSRQVLRGLALARLRDPNETGFWRDLLGGAKGLWQRPSVELALAMSLERRSRLAEVFAPGSPITDRTTREILLLHGAGPALLRSAAQAAGRPAHERDLALFTLLYKQLSRGDYAGFLASRALVPAGAPRDGGLWDLIAGDTVPLGLFTAGATSSPDLACPALPVTVATLARRPQDPAARLCLGEFWRLNGFDGFTQPDGPPPADELGGAPSLFPGKPLARGTIYAQVMADPAASADTRAYALYRAVNCYAPSGSNGCGGADVGVGQRRAWFQHLKRAFPQSRWARKLQYYW</sequence>
<evidence type="ECO:0000313" key="3">
    <source>
        <dbReference type="Proteomes" id="UP000551327"/>
    </source>
</evidence>
<feature type="chain" id="PRO_5031395501" description="Outer membrane assembly lipoprotein YfiO" evidence="1">
    <location>
        <begin position="28"/>
        <end position="713"/>
    </location>
</feature>
<dbReference type="RefSeq" id="WP_185677916.1">
    <property type="nucleotide sequence ID" value="NZ_JACLAX010000002.1"/>
</dbReference>
<accession>A0A7X1KP53</accession>